<comment type="caution">
    <text evidence="1">The sequence shown here is derived from an EMBL/GenBank/DDBJ whole genome shotgun (WGS) entry which is preliminary data.</text>
</comment>
<protein>
    <submittedName>
        <fullName evidence="1">Uncharacterized protein</fullName>
    </submittedName>
</protein>
<gene>
    <name evidence="1" type="ORF">H4696_001153</name>
</gene>
<dbReference type="Proteomes" id="UP000631670">
    <property type="component" value="Unassembled WGS sequence"/>
</dbReference>
<name>A0ABR9HT00_9PSEU</name>
<sequence>MIADSSAIDSADFALDGKRYVVACCPEHMKSLIENARVAWVVEELWFGRLCRASRLPGVRDADVGRIGVHARLSPADLRAALTWNSAQNEPRLTLPGGQVVPLVPPSDDR</sequence>
<evidence type="ECO:0000313" key="2">
    <source>
        <dbReference type="Proteomes" id="UP000631670"/>
    </source>
</evidence>
<dbReference type="RefSeq" id="WP_086862115.1">
    <property type="nucleotide sequence ID" value="NZ_JADBEG010000001.1"/>
</dbReference>
<proteinExistence type="predicted"/>
<accession>A0ABR9HT00</accession>
<reference evidence="1 2" key="1">
    <citation type="submission" date="2020-10" db="EMBL/GenBank/DDBJ databases">
        <title>Sequencing the genomes of 1000 actinobacteria strains.</title>
        <authorList>
            <person name="Klenk H.-P."/>
        </authorList>
    </citation>
    <scope>NUCLEOTIDE SEQUENCE [LARGE SCALE GENOMIC DNA]</scope>
    <source>
        <strain evidence="1 2">DSM 44653</strain>
    </source>
</reference>
<evidence type="ECO:0000313" key="1">
    <source>
        <dbReference type="EMBL" id="MBE1494053.1"/>
    </source>
</evidence>
<keyword evidence="2" id="KW-1185">Reference proteome</keyword>
<organism evidence="1 2">
    <name type="scientific">Amycolatopsis lexingtonensis</name>
    <dbReference type="NCBI Taxonomy" id="218822"/>
    <lineage>
        <taxon>Bacteria</taxon>
        <taxon>Bacillati</taxon>
        <taxon>Actinomycetota</taxon>
        <taxon>Actinomycetes</taxon>
        <taxon>Pseudonocardiales</taxon>
        <taxon>Pseudonocardiaceae</taxon>
        <taxon>Amycolatopsis</taxon>
    </lineage>
</organism>
<dbReference type="EMBL" id="JADBEG010000001">
    <property type="protein sequence ID" value="MBE1494053.1"/>
    <property type="molecule type" value="Genomic_DNA"/>
</dbReference>